<protein>
    <recommendedName>
        <fullName evidence="2">Fungal-type protein kinase domain-containing protein</fullName>
    </recommendedName>
</protein>
<name>A0AAW0G7G1_9APHY</name>
<comment type="caution">
    <text evidence="3">The sequence shown here is derived from an EMBL/GenBank/DDBJ whole genome shotgun (WGS) entry which is preliminary data.</text>
</comment>
<dbReference type="Gene3D" id="1.10.510.10">
    <property type="entry name" value="Transferase(Phosphotransferase) domain 1"/>
    <property type="match status" value="1"/>
</dbReference>
<dbReference type="AlphaFoldDB" id="A0AAW0G7G1"/>
<dbReference type="EMBL" id="JASBNA010000011">
    <property type="protein sequence ID" value="KAK7688372.1"/>
    <property type="molecule type" value="Genomic_DNA"/>
</dbReference>
<proteinExistence type="predicted"/>
<dbReference type="InterPro" id="IPR011009">
    <property type="entry name" value="Kinase-like_dom_sf"/>
</dbReference>
<accession>A0AAW0G7G1</accession>
<feature type="compositionally biased region" description="Acidic residues" evidence="1">
    <location>
        <begin position="422"/>
        <end position="431"/>
    </location>
</feature>
<feature type="region of interest" description="Disordered" evidence="1">
    <location>
        <begin position="389"/>
        <end position="454"/>
    </location>
</feature>
<dbReference type="InterPro" id="IPR040976">
    <property type="entry name" value="Pkinase_fungal"/>
</dbReference>
<dbReference type="PANTHER" id="PTHR38248">
    <property type="entry name" value="FUNK1 6"/>
    <property type="match status" value="1"/>
</dbReference>
<evidence type="ECO:0000313" key="4">
    <source>
        <dbReference type="Proteomes" id="UP001385951"/>
    </source>
</evidence>
<evidence type="ECO:0000313" key="3">
    <source>
        <dbReference type="EMBL" id="KAK7688372.1"/>
    </source>
</evidence>
<organism evidence="3 4">
    <name type="scientific">Cerrena zonata</name>
    <dbReference type="NCBI Taxonomy" id="2478898"/>
    <lineage>
        <taxon>Eukaryota</taxon>
        <taxon>Fungi</taxon>
        <taxon>Dikarya</taxon>
        <taxon>Basidiomycota</taxon>
        <taxon>Agaricomycotina</taxon>
        <taxon>Agaricomycetes</taxon>
        <taxon>Polyporales</taxon>
        <taxon>Cerrenaceae</taxon>
        <taxon>Cerrena</taxon>
    </lineage>
</organism>
<dbReference type="SUPFAM" id="SSF56112">
    <property type="entry name" value="Protein kinase-like (PK-like)"/>
    <property type="match status" value="1"/>
</dbReference>
<keyword evidence="4" id="KW-1185">Reference proteome</keyword>
<feature type="domain" description="Fungal-type protein kinase" evidence="2">
    <location>
        <begin position="89"/>
        <end position="280"/>
    </location>
</feature>
<dbReference type="Proteomes" id="UP001385951">
    <property type="component" value="Unassembled WGS sequence"/>
</dbReference>
<feature type="compositionally biased region" description="Basic and acidic residues" evidence="1">
    <location>
        <begin position="439"/>
        <end position="454"/>
    </location>
</feature>
<evidence type="ECO:0000259" key="2">
    <source>
        <dbReference type="Pfam" id="PF17667"/>
    </source>
</evidence>
<gene>
    <name evidence="3" type="ORF">QCA50_008745</name>
</gene>
<evidence type="ECO:0000256" key="1">
    <source>
        <dbReference type="SAM" id="MobiDB-lite"/>
    </source>
</evidence>
<sequence>MILGETCFAQDNVQTLKGDVVKIKVHDINGHPDWYLACKCNTITTNTLPCGRFTRGFIATSAQSTSPSPRVQCNTSHESRQHTFKKGLTWLKDSWRQSSSESEASIYYELKDKGVQNLPDILCAGDVLVGSTIQETVNDTLLSDSSTESWRRSTDTIHHMIHHRIVSGLLILIPLDYAENAKELLLVGRDVLHALAGAFHKGSMYHRDLSKGNLMMTERRGDDEGPWGVLNDWDRATRTDADLAGRTGTWQFISCSLLRNAAKLHDIFDDLESLLWVLLFFAIHNFKYTGDFDKQLFDEVCDVMGENHGRIVQGGYRKLWWLDEPVIVFDCKPLQDFFDSYRNFHQDHLWKIALSRKDQEEKQALEDYEAEIQKDVYSLVSHFNNVLNNPDTDWSGQEAHDYRSTEAPPPVQQGQDDRRDDEMGDPGDEEEARPAAQVAERKRWPEAETRPSRR</sequence>
<dbReference type="Pfam" id="PF17667">
    <property type="entry name" value="Pkinase_fungal"/>
    <property type="match status" value="1"/>
</dbReference>
<dbReference type="PANTHER" id="PTHR38248:SF2">
    <property type="entry name" value="FUNK1 11"/>
    <property type="match status" value="1"/>
</dbReference>
<reference evidence="3 4" key="1">
    <citation type="submission" date="2022-09" db="EMBL/GenBank/DDBJ databases">
        <authorList>
            <person name="Palmer J.M."/>
        </authorList>
    </citation>
    <scope>NUCLEOTIDE SEQUENCE [LARGE SCALE GENOMIC DNA]</scope>
    <source>
        <strain evidence="3 4">DSM 7382</strain>
    </source>
</reference>